<accession>A0A8C0BDX0</accession>
<evidence type="ECO:0000259" key="1">
    <source>
        <dbReference type="Pfam" id="PF01266"/>
    </source>
</evidence>
<name>A0A8C0BDX0_9AVES</name>
<dbReference type="Proteomes" id="UP000694555">
    <property type="component" value="Unplaced"/>
</dbReference>
<feature type="domain" description="FAD dependent oxidoreductase" evidence="1">
    <location>
        <begin position="51"/>
        <end position="82"/>
    </location>
</feature>
<dbReference type="GO" id="GO:0005759">
    <property type="term" value="C:mitochondrial matrix"/>
    <property type="evidence" value="ECO:0007669"/>
    <property type="project" value="TreeGrafter"/>
</dbReference>
<evidence type="ECO:0000313" key="3">
    <source>
        <dbReference type="Proteomes" id="UP000694555"/>
    </source>
</evidence>
<dbReference type="Gene3D" id="3.50.50.60">
    <property type="entry name" value="FAD/NAD(P)-binding domain"/>
    <property type="match status" value="1"/>
</dbReference>
<proteinExistence type="predicted"/>
<evidence type="ECO:0000313" key="2">
    <source>
        <dbReference type="Ensembl" id="ENSBJAP00000015608.1"/>
    </source>
</evidence>
<reference evidence="2" key="1">
    <citation type="submission" date="2025-08" db="UniProtKB">
        <authorList>
            <consortium name="Ensembl"/>
        </authorList>
    </citation>
    <scope>IDENTIFICATION</scope>
</reference>
<dbReference type="SUPFAM" id="SSF51905">
    <property type="entry name" value="FAD/NAD(P)-binding domain"/>
    <property type="match status" value="1"/>
</dbReference>
<dbReference type="Pfam" id="PF01266">
    <property type="entry name" value="DAO"/>
    <property type="match status" value="1"/>
</dbReference>
<dbReference type="InterPro" id="IPR006076">
    <property type="entry name" value="FAD-dep_OxRdtase"/>
</dbReference>
<protein>
    <recommendedName>
        <fullName evidence="1">FAD dependent oxidoreductase domain-containing protein</fullName>
    </recommendedName>
</protein>
<keyword evidence="3" id="KW-1185">Reference proteome</keyword>
<dbReference type="Ensembl" id="ENSBJAT00000016033.1">
    <property type="protein sequence ID" value="ENSBJAP00000015608.1"/>
    <property type="gene ID" value="ENSBJAG00000010327.1"/>
</dbReference>
<sequence>VLAILFQLLPGSLLIVKLRCPNLKWRRMTCSRRSTSSTAEPYPVSLPAQAHVVICGGGIMGTSVAYHLSKMGWKDIVLLEQALPWHGFAVDHSSFGRYPSALA</sequence>
<dbReference type="PANTHER" id="PTHR13847">
    <property type="entry name" value="SARCOSINE DEHYDROGENASE-RELATED"/>
    <property type="match status" value="1"/>
</dbReference>
<dbReference type="InterPro" id="IPR036188">
    <property type="entry name" value="FAD/NAD-bd_sf"/>
</dbReference>
<dbReference type="PANTHER" id="PTHR13847:SF193">
    <property type="entry name" value="PYRUVATE DEHYDROGENASE PHOSPHATASE REGULATORY SUBUNIT, MITOCHONDRIAL"/>
    <property type="match status" value="1"/>
</dbReference>
<organism evidence="2 3">
    <name type="scientific">Buteo japonicus</name>
    <dbReference type="NCBI Taxonomy" id="224669"/>
    <lineage>
        <taxon>Eukaryota</taxon>
        <taxon>Metazoa</taxon>
        <taxon>Chordata</taxon>
        <taxon>Craniata</taxon>
        <taxon>Vertebrata</taxon>
        <taxon>Euteleostomi</taxon>
        <taxon>Archelosauria</taxon>
        <taxon>Archosauria</taxon>
        <taxon>Dinosauria</taxon>
        <taxon>Saurischia</taxon>
        <taxon>Theropoda</taxon>
        <taxon>Coelurosauria</taxon>
        <taxon>Aves</taxon>
        <taxon>Neognathae</taxon>
        <taxon>Neoaves</taxon>
        <taxon>Telluraves</taxon>
        <taxon>Accipitrimorphae</taxon>
        <taxon>Accipitriformes</taxon>
        <taxon>Accipitridae</taxon>
        <taxon>Accipitrinae</taxon>
        <taxon>Buteo</taxon>
    </lineage>
</organism>
<dbReference type="AlphaFoldDB" id="A0A8C0BDX0"/>
<reference evidence="2" key="2">
    <citation type="submission" date="2025-09" db="UniProtKB">
        <authorList>
            <consortium name="Ensembl"/>
        </authorList>
    </citation>
    <scope>IDENTIFICATION</scope>
</reference>